<dbReference type="AlphaFoldDB" id="A0A7R9J5E3"/>
<accession>A0A7R9J5E3</accession>
<feature type="region of interest" description="Disordered" evidence="1">
    <location>
        <begin position="305"/>
        <end position="324"/>
    </location>
</feature>
<feature type="compositionally biased region" description="Basic and acidic residues" evidence="1">
    <location>
        <begin position="305"/>
        <end position="323"/>
    </location>
</feature>
<evidence type="ECO:0000256" key="1">
    <source>
        <dbReference type="SAM" id="MobiDB-lite"/>
    </source>
</evidence>
<evidence type="ECO:0000313" key="2">
    <source>
        <dbReference type="EMBL" id="CAD7572893.1"/>
    </source>
</evidence>
<dbReference type="EMBL" id="OE181286">
    <property type="protein sequence ID" value="CAD7572893.1"/>
    <property type="molecule type" value="Genomic_DNA"/>
</dbReference>
<feature type="compositionally biased region" description="Basic and acidic residues" evidence="1">
    <location>
        <begin position="227"/>
        <end position="236"/>
    </location>
</feature>
<organism evidence="2">
    <name type="scientific">Timema californicum</name>
    <name type="common">California timema</name>
    <name type="synonym">Walking stick</name>
    <dbReference type="NCBI Taxonomy" id="61474"/>
    <lineage>
        <taxon>Eukaryota</taxon>
        <taxon>Metazoa</taxon>
        <taxon>Ecdysozoa</taxon>
        <taxon>Arthropoda</taxon>
        <taxon>Hexapoda</taxon>
        <taxon>Insecta</taxon>
        <taxon>Pterygota</taxon>
        <taxon>Neoptera</taxon>
        <taxon>Polyneoptera</taxon>
        <taxon>Phasmatodea</taxon>
        <taxon>Timematodea</taxon>
        <taxon>Timematoidea</taxon>
        <taxon>Timematidae</taxon>
        <taxon>Timema</taxon>
    </lineage>
</organism>
<gene>
    <name evidence="2" type="ORF">TCMB3V08_LOCUS5537</name>
</gene>
<reference evidence="2" key="1">
    <citation type="submission" date="2020-11" db="EMBL/GenBank/DDBJ databases">
        <authorList>
            <person name="Tran Van P."/>
        </authorList>
    </citation>
    <scope>NUCLEOTIDE SEQUENCE</scope>
</reference>
<name>A0A7R9J5E3_TIMCA</name>
<proteinExistence type="predicted"/>
<sequence length="419" mass="49970">MCRSVVKLKSYKSYMRHHSNARESVLETLYDPFREKVFPRPQPFSFNSEYYQHPHFRRIQLCRHRRGCSVLKYTSKWRIAREKNAFEEDERMVHHMPSWKRYASYEEDQKFYGDMAQQIKSLTNDGEINRFEEEEEDIFSRQVKEYIYELSPERKSYKLSQREGAKTRWNEDSNICKLERNEKSISREHDNRTMNENINNSHCSYKNTKTQHHSHYGVTTPRYYNKGMDRSSRNRYESNYSVRDRWQNETRDLHREYRVAESNGSRETFRSPYREITKPREKHLKRYRDEASVDYENTREETYHYKEGKDSRETENFRPKEIENTSNKNICQRGRIPMKEEEKPSRGKDGQVKVVKVSQVKGEKVDQVKGEKDGQVKVVKVAQVKGGKVAQVKGEKDGQVKVVKVAQVKGGKVAQVKAV</sequence>
<feature type="compositionally biased region" description="Basic and acidic residues" evidence="1">
    <location>
        <begin position="337"/>
        <end position="351"/>
    </location>
</feature>
<protein>
    <submittedName>
        <fullName evidence="2">(California timema) hypothetical protein</fullName>
    </submittedName>
</protein>
<feature type="region of interest" description="Disordered" evidence="1">
    <location>
        <begin position="205"/>
        <end position="236"/>
    </location>
</feature>
<feature type="region of interest" description="Disordered" evidence="1">
    <location>
        <begin position="335"/>
        <end position="354"/>
    </location>
</feature>